<dbReference type="InterPro" id="IPR036005">
    <property type="entry name" value="Creatinase/aminopeptidase-like"/>
</dbReference>
<dbReference type="HAMAP" id="MF_01974">
    <property type="entry name" value="MetAP_1"/>
    <property type="match status" value="1"/>
</dbReference>
<feature type="binding site" evidence="6">
    <location>
        <position position="105"/>
    </location>
    <ligand>
        <name>a divalent metal cation</name>
        <dbReference type="ChEBI" id="CHEBI:60240"/>
        <label>1</label>
    </ligand>
</feature>
<feature type="binding site" evidence="6">
    <location>
        <position position="232"/>
    </location>
    <ligand>
        <name>a divalent metal cation</name>
        <dbReference type="ChEBI" id="CHEBI:60240"/>
        <label>1</label>
    </ligand>
</feature>
<dbReference type="InterPro" id="IPR002467">
    <property type="entry name" value="Pept_M24A_MAP1"/>
</dbReference>
<comment type="caution">
    <text evidence="9">The sequence shown here is derived from an EMBL/GenBank/DDBJ whole genome shotgun (WGS) entry which is preliminary data.</text>
</comment>
<feature type="domain" description="Peptidase M24" evidence="8">
    <location>
        <begin position="11"/>
        <end position="237"/>
    </location>
</feature>
<dbReference type="PRINTS" id="PR00599">
    <property type="entry name" value="MAPEPTIDASE"/>
</dbReference>
<comment type="subunit">
    <text evidence="6">Monomer.</text>
</comment>
<dbReference type="GO" id="GO:0004239">
    <property type="term" value="F:initiator methionyl aminopeptidase activity"/>
    <property type="evidence" value="ECO:0007669"/>
    <property type="project" value="UniProtKB-UniRule"/>
</dbReference>
<dbReference type="EMBL" id="JNUP01000003">
    <property type="protein sequence ID" value="KGE73716.1"/>
    <property type="molecule type" value="Genomic_DNA"/>
</dbReference>
<dbReference type="Proteomes" id="UP000029692">
    <property type="component" value="Unassembled WGS sequence"/>
</dbReference>
<comment type="similarity">
    <text evidence="6">Belongs to the peptidase M24A family. Methionine aminopeptidase type 1 subfamily.</text>
</comment>
<feature type="binding site" evidence="6">
    <location>
        <position position="168"/>
    </location>
    <ligand>
        <name>a divalent metal cation</name>
        <dbReference type="ChEBI" id="CHEBI:60240"/>
        <label>2</label>
        <note>catalytic</note>
    </ligand>
</feature>
<accession>A0A098R1R0</accession>
<evidence type="ECO:0000256" key="6">
    <source>
        <dbReference type="HAMAP-Rule" id="MF_01974"/>
    </source>
</evidence>
<proteinExistence type="inferred from homology"/>
<evidence type="ECO:0000313" key="9">
    <source>
        <dbReference type="EMBL" id="KGE73716.1"/>
    </source>
</evidence>
<dbReference type="Gene3D" id="3.90.230.10">
    <property type="entry name" value="Creatinase/methionine aminopeptidase superfamily"/>
    <property type="match status" value="1"/>
</dbReference>
<feature type="binding site" evidence="6">
    <location>
        <position position="232"/>
    </location>
    <ligand>
        <name>a divalent metal cation</name>
        <dbReference type="ChEBI" id="CHEBI:60240"/>
        <label>2</label>
        <note>catalytic</note>
    </ligand>
</feature>
<dbReference type="PROSITE" id="PS00680">
    <property type="entry name" value="MAP_1"/>
    <property type="match status" value="1"/>
</dbReference>
<dbReference type="AlphaFoldDB" id="A0A098R1R0"/>
<dbReference type="GO" id="GO:0005829">
    <property type="term" value="C:cytosol"/>
    <property type="evidence" value="ECO:0007669"/>
    <property type="project" value="TreeGrafter"/>
</dbReference>
<keyword evidence="10" id="KW-1185">Reference proteome</keyword>
<name>A0A098R1R0_9SPIO</name>
<comment type="cofactor">
    <cofactor evidence="6">
        <name>Co(2+)</name>
        <dbReference type="ChEBI" id="CHEBI:48828"/>
    </cofactor>
    <cofactor evidence="6">
        <name>Zn(2+)</name>
        <dbReference type="ChEBI" id="CHEBI:29105"/>
    </cofactor>
    <cofactor evidence="6">
        <name>Mn(2+)</name>
        <dbReference type="ChEBI" id="CHEBI:29035"/>
    </cofactor>
    <cofactor evidence="6">
        <name>Fe(2+)</name>
        <dbReference type="ChEBI" id="CHEBI:29033"/>
    </cofactor>
    <text evidence="6">Binds 2 divalent metal cations per subunit. Has a high-affinity and a low affinity metal-binding site. The true nature of the physiological cofactor is under debate. The enzyme is active with cobalt, zinc, manganese or divalent iron ions. Most likely, methionine aminopeptidases function as mononuclear Fe(2+)-metalloproteases under physiological conditions, and the catalytically relevant metal-binding site has been assigned to the histidine-containing high-affinity site.</text>
</comment>
<reference evidence="9 10" key="1">
    <citation type="submission" date="2014-05" db="EMBL/GenBank/DDBJ databases">
        <title>De novo Genome Sequence of Spirocheata sp.</title>
        <authorList>
            <person name="Shivani Y."/>
            <person name="Subhash Y."/>
            <person name="Tushar L."/>
            <person name="Sasikala C."/>
            <person name="Ramana C.V."/>
        </authorList>
    </citation>
    <scope>NUCLEOTIDE SEQUENCE [LARGE SCALE GENOMIC DNA]</scope>
    <source>
        <strain evidence="9 10">JC230</strain>
    </source>
</reference>
<dbReference type="InterPro" id="IPR001714">
    <property type="entry name" value="Pept_M24_MAP"/>
</dbReference>
<comment type="function">
    <text evidence="1 6">Removes the N-terminal methionine from nascent proteins. The N-terminal methionine is often cleaved when the second residue in the primary sequence is small and uncharged (Met-Ala-, Cys, Gly, Pro, Ser, Thr, or Val). Requires deformylation of the N(alpha)-formylated initiator methionine before it can be hydrolyzed.</text>
</comment>
<keyword evidence="2 6" id="KW-0031">Aminopeptidase</keyword>
<sequence length="249" mass="27007">MIIMKTPEQIEGIRTSCRLLTETFRVLRPHIKPGITPKKLDGIAYDFIVSHGGKPAFLGHHGFPGTLCTSVNEAVIHGIPDDRPLRDGDILSIDCGINLGGFFSDSAFTVPIGQVSPEISDLLTSTKESLFKGISQAMPGNRVKDISRAVYKHVHAKGYGVVRPYCGHGVGLYVHEDPQIPNYVGGGPNPRLKPGMVIAIEPMVNLGGDDVRVLPDDWTVVTRDGTPSAHFEHTVAILEDGPEILTSWE</sequence>
<feature type="binding site" evidence="6">
    <location>
        <position position="201"/>
    </location>
    <ligand>
        <name>a divalent metal cation</name>
        <dbReference type="ChEBI" id="CHEBI:60240"/>
        <label>2</label>
        <note>catalytic</note>
    </ligand>
</feature>
<dbReference type="STRING" id="1480694.DC28_00325"/>
<dbReference type="SUPFAM" id="SSF55920">
    <property type="entry name" value="Creatinase/aminopeptidase"/>
    <property type="match status" value="1"/>
</dbReference>
<evidence type="ECO:0000256" key="1">
    <source>
        <dbReference type="ARBA" id="ARBA00002521"/>
    </source>
</evidence>
<keyword evidence="3 6" id="KW-0645">Protease</keyword>
<dbReference type="PANTHER" id="PTHR43330">
    <property type="entry name" value="METHIONINE AMINOPEPTIDASE"/>
    <property type="match status" value="1"/>
</dbReference>
<keyword evidence="5 6" id="KW-0378">Hydrolase</keyword>
<keyword evidence="4 6" id="KW-0479">Metal-binding</keyword>
<feature type="binding site" evidence="6">
    <location>
        <position position="175"/>
    </location>
    <ligand>
        <name>substrate</name>
    </ligand>
</feature>
<evidence type="ECO:0000256" key="5">
    <source>
        <dbReference type="ARBA" id="ARBA00022801"/>
    </source>
</evidence>
<gene>
    <name evidence="6" type="primary">map</name>
    <name evidence="9" type="ORF">DC28_00325</name>
</gene>
<dbReference type="CDD" id="cd01086">
    <property type="entry name" value="MetAP1"/>
    <property type="match status" value="1"/>
</dbReference>
<dbReference type="OrthoDB" id="9802055at2"/>
<evidence type="ECO:0000256" key="4">
    <source>
        <dbReference type="ARBA" id="ARBA00022723"/>
    </source>
</evidence>
<evidence type="ECO:0000256" key="2">
    <source>
        <dbReference type="ARBA" id="ARBA00022438"/>
    </source>
</evidence>
<dbReference type="eggNOG" id="COG0024">
    <property type="taxonomic scope" value="Bacteria"/>
</dbReference>
<evidence type="ECO:0000256" key="3">
    <source>
        <dbReference type="ARBA" id="ARBA00022670"/>
    </source>
</evidence>
<feature type="binding site" evidence="6">
    <location>
        <position position="105"/>
    </location>
    <ligand>
        <name>a divalent metal cation</name>
        <dbReference type="ChEBI" id="CHEBI:60240"/>
        <label>2</label>
        <note>catalytic</note>
    </ligand>
</feature>
<dbReference type="NCBIfam" id="TIGR00500">
    <property type="entry name" value="met_pdase_I"/>
    <property type="match status" value="1"/>
</dbReference>
<dbReference type="EC" id="3.4.11.18" evidence="6 7"/>
<dbReference type="InterPro" id="IPR000994">
    <property type="entry name" value="Pept_M24"/>
</dbReference>
<dbReference type="PANTHER" id="PTHR43330:SF27">
    <property type="entry name" value="METHIONINE AMINOPEPTIDASE"/>
    <property type="match status" value="1"/>
</dbReference>
<organism evidence="9 10">
    <name type="scientific">Spirochaeta lutea</name>
    <dbReference type="NCBI Taxonomy" id="1480694"/>
    <lineage>
        <taxon>Bacteria</taxon>
        <taxon>Pseudomonadati</taxon>
        <taxon>Spirochaetota</taxon>
        <taxon>Spirochaetia</taxon>
        <taxon>Spirochaetales</taxon>
        <taxon>Spirochaetaceae</taxon>
        <taxon>Spirochaeta</taxon>
    </lineage>
</organism>
<feature type="binding site" evidence="6">
    <location>
        <position position="94"/>
    </location>
    <ligand>
        <name>a divalent metal cation</name>
        <dbReference type="ChEBI" id="CHEBI:60240"/>
        <label>1</label>
    </ligand>
</feature>
<protein>
    <recommendedName>
        <fullName evidence="6 7">Methionine aminopeptidase</fullName>
        <shortName evidence="6">MAP</shortName>
        <shortName evidence="6">MetAP</shortName>
        <ecNumber evidence="6 7">3.4.11.18</ecNumber>
    </recommendedName>
    <alternativeName>
        <fullName evidence="6">Peptidase M</fullName>
    </alternativeName>
</protein>
<comment type="catalytic activity">
    <reaction evidence="6 7">
        <text>Release of N-terminal amino acids, preferentially methionine, from peptides and arylamides.</text>
        <dbReference type="EC" id="3.4.11.18"/>
    </reaction>
</comment>
<evidence type="ECO:0000313" key="10">
    <source>
        <dbReference type="Proteomes" id="UP000029692"/>
    </source>
</evidence>
<dbReference type="Pfam" id="PF00557">
    <property type="entry name" value="Peptidase_M24"/>
    <property type="match status" value="1"/>
</dbReference>
<feature type="binding site" evidence="6">
    <location>
        <position position="77"/>
    </location>
    <ligand>
        <name>substrate</name>
    </ligand>
</feature>
<dbReference type="GO" id="GO:0006508">
    <property type="term" value="P:proteolysis"/>
    <property type="evidence" value="ECO:0007669"/>
    <property type="project" value="UniProtKB-KW"/>
</dbReference>
<dbReference type="RefSeq" id="WP_037544647.1">
    <property type="nucleotide sequence ID" value="NZ_JNUP01000003.1"/>
</dbReference>
<dbReference type="GO" id="GO:0070006">
    <property type="term" value="F:metalloaminopeptidase activity"/>
    <property type="evidence" value="ECO:0007669"/>
    <property type="project" value="UniProtKB-UniRule"/>
</dbReference>
<evidence type="ECO:0000259" key="8">
    <source>
        <dbReference type="Pfam" id="PF00557"/>
    </source>
</evidence>
<dbReference type="GO" id="GO:0046872">
    <property type="term" value="F:metal ion binding"/>
    <property type="evidence" value="ECO:0007669"/>
    <property type="project" value="UniProtKB-UniRule"/>
</dbReference>
<evidence type="ECO:0000256" key="7">
    <source>
        <dbReference type="RuleBase" id="RU003653"/>
    </source>
</evidence>